<dbReference type="AlphaFoldDB" id="A0A8H6TMI8"/>
<dbReference type="Proteomes" id="UP000613580">
    <property type="component" value="Unassembled WGS sequence"/>
</dbReference>
<dbReference type="EMBL" id="JACAZE010000003">
    <property type="protein sequence ID" value="KAF7319432.1"/>
    <property type="molecule type" value="Genomic_DNA"/>
</dbReference>
<keyword evidence="3" id="KW-1185">Reference proteome</keyword>
<feature type="region of interest" description="Disordered" evidence="1">
    <location>
        <begin position="21"/>
        <end position="76"/>
    </location>
</feature>
<comment type="caution">
    <text evidence="2">The sequence shown here is derived from an EMBL/GenBank/DDBJ whole genome shotgun (WGS) entry which is preliminary data.</text>
</comment>
<feature type="compositionally biased region" description="Polar residues" evidence="1">
    <location>
        <begin position="34"/>
        <end position="51"/>
    </location>
</feature>
<evidence type="ECO:0000256" key="1">
    <source>
        <dbReference type="SAM" id="MobiDB-lite"/>
    </source>
</evidence>
<evidence type="ECO:0000313" key="3">
    <source>
        <dbReference type="Proteomes" id="UP000613580"/>
    </source>
</evidence>
<protein>
    <submittedName>
        <fullName evidence="2">Uncharacterized protein</fullName>
    </submittedName>
</protein>
<organism evidence="2 3">
    <name type="scientific">Mycena chlorophos</name>
    <name type="common">Agaric fungus</name>
    <name type="synonym">Agaricus chlorophos</name>
    <dbReference type="NCBI Taxonomy" id="658473"/>
    <lineage>
        <taxon>Eukaryota</taxon>
        <taxon>Fungi</taxon>
        <taxon>Dikarya</taxon>
        <taxon>Basidiomycota</taxon>
        <taxon>Agaricomycotina</taxon>
        <taxon>Agaricomycetes</taxon>
        <taxon>Agaricomycetidae</taxon>
        <taxon>Agaricales</taxon>
        <taxon>Marasmiineae</taxon>
        <taxon>Mycenaceae</taxon>
        <taxon>Mycena</taxon>
    </lineage>
</organism>
<gene>
    <name evidence="2" type="ORF">HMN09_00281600</name>
</gene>
<reference evidence="2" key="1">
    <citation type="submission" date="2020-05" db="EMBL/GenBank/DDBJ databases">
        <title>Mycena genomes resolve the evolution of fungal bioluminescence.</title>
        <authorList>
            <person name="Tsai I.J."/>
        </authorList>
    </citation>
    <scope>NUCLEOTIDE SEQUENCE</scope>
    <source>
        <strain evidence="2">110903Hualien_Pintung</strain>
    </source>
</reference>
<sequence>MAIPDPPRGRYADGEVGVGSGLVVLKSPSPRRLGTNQSSTRPHSTHVLESSKSVRRALLSSPDSVSPSRRAGETNPALLLNAFRSRAICE</sequence>
<name>A0A8H6TMI8_MYCCL</name>
<proteinExistence type="predicted"/>
<accession>A0A8H6TMI8</accession>
<evidence type="ECO:0000313" key="2">
    <source>
        <dbReference type="EMBL" id="KAF7319432.1"/>
    </source>
</evidence>